<dbReference type="EMBL" id="JAKUDL010000002">
    <property type="protein sequence ID" value="MCH4294458.1"/>
    <property type="molecule type" value="Genomic_DNA"/>
</dbReference>
<dbReference type="NCBIfam" id="NF007752">
    <property type="entry name" value="PRK10433.1"/>
    <property type="match status" value="1"/>
</dbReference>
<comment type="subunit">
    <text evidence="5">Homodimer.</text>
</comment>
<dbReference type="EC" id="2.1.1.200" evidence="5"/>
<dbReference type="InterPro" id="IPR001537">
    <property type="entry name" value="SpoU_MeTrfase"/>
</dbReference>
<comment type="catalytic activity">
    <reaction evidence="5">
        <text>uridine(32) in tRNA + S-adenosyl-L-methionine = 2'-O-methyluridine(32) in tRNA + S-adenosyl-L-homocysteine + H(+)</text>
        <dbReference type="Rhea" id="RHEA:42936"/>
        <dbReference type="Rhea" id="RHEA-COMP:10107"/>
        <dbReference type="Rhea" id="RHEA-COMP:10290"/>
        <dbReference type="ChEBI" id="CHEBI:15378"/>
        <dbReference type="ChEBI" id="CHEBI:57856"/>
        <dbReference type="ChEBI" id="CHEBI:59789"/>
        <dbReference type="ChEBI" id="CHEBI:65315"/>
        <dbReference type="ChEBI" id="CHEBI:74478"/>
        <dbReference type="EC" id="2.1.1.200"/>
    </reaction>
</comment>
<dbReference type="CDD" id="cd18093">
    <property type="entry name" value="SpoU-like_TrmJ"/>
    <property type="match status" value="1"/>
</dbReference>
<keyword evidence="5" id="KW-0819">tRNA processing</keyword>
<dbReference type="PANTHER" id="PTHR42786">
    <property type="entry name" value="TRNA/RRNA METHYLTRANSFERASE"/>
    <property type="match status" value="1"/>
</dbReference>
<dbReference type="Pfam" id="PF00588">
    <property type="entry name" value="SpoU_methylase"/>
    <property type="match status" value="1"/>
</dbReference>
<reference evidence="8 9" key="1">
    <citation type="submission" date="2022-02" db="EMBL/GenBank/DDBJ databases">
        <title>The genome sequence of Shewanella sp. 3B26.</title>
        <authorList>
            <person name="Du J."/>
        </authorList>
    </citation>
    <scope>NUCLEOTIDE SEQUENCE [LARGE SCALE GENOMIC DNA]</scope>
    <source>
        <strain evidence="8 9">3B26</strain>
    </source>
</reference>
<sequence length="225" mass="24245">MLSIVLVEPARAANVGAAARAMKTMGFNELILVGSQVHLEEEARWVAHGATDILDNARCYDSFEALRQDFDLLIATTARERGSPRTFLAPDELATTLSNSGAGSRALVFGRESSGLSNQELDACDLFSYVPLAGEYPSLNLGQAVMVYSYALSGLSGTIGLQQAVAAEGQIQSLKQKAQQLADLLALSEQDKLRPWLQNGIGLLSDRDCKMAHQLISDIMKKITS</sequence>
<keyword evidence="6" id="KW-0175">Coiled coil</keyword>
<dbReference type="PIRSF" id="PIRSF004808">
    <property type="entry name" value="LasT"/>
    <property type="match status" value="1"/>
</dbReference>
<evidence type="ECO:0000313" key="9">
    <source>
        <dbReference type="Proteomes" id="UP001297581"/>
    </source>
</evidence>
<dbReference type="GO" id="GO:0005829">
    <property type="term" value="C:cytosol"/>
    <property type="evidence" value="ECO:0007669"/>
    <property type="project" value="TreeGrafter"/>
</dbReference>
<comment type="similarity">
    <text evidence="1">Belongs to the class IV-like SAM-binding methyltransferase superfamily. RNA methyltransferase TrmH family.</text>
</comment>
<dbReference type="GO" id="GO:0160206">
    <property type="term" value="F:tRNA (cytidine(32)/uridine(32)-2'-O)-methyltransferase activity"/>
    <property type="evidence" value="ECO:0007669"/>
    <property type="project" value="UniProtKB-EC"/>
</dbReference>
<evidence type="ECO:0000256" key="4">
    <source>
        <dbReference type="ARBA" id="ARBA00022691"/>
    </source>
</evidence>
<dbReference type="Proteomes" id="UP001297581">
    <property type="component" value="Unassembled WGS sequence"/>
</dbReference>
<keyword evidence="9" id="KW-1185">Reference proteome</keyword>
<dbReference type="GO" id="GO:0003723">
    <property type="term" value="F:RNA binding"/>
    <property type="evidence" value="ECO:0007669"/>
    <property type="project" value="InterPro"/>
</dbReference>
<protein>
    <recommendedName>
        <fullName evidence="5">tRNA (cytidine/uridine-2'-O-)-methyltransferase TrmJ</fullName>
        <ecNumber evidence="5">2.1.1.200</ecNumber>
    </recommendedName>
    <alternativeName>
        <fullName evidence="5">tRNA (cytidine(32)/uridine(32)-2'-O)-methyltransferase</fullName>
    </alternativeName>
    <alternativeName>
        <fullName evidence="5">tRNA Cm32/Um32 methyltransferase</fullName>
    </alternativeName>
</protein>
<dbReference type="Gene3D" id="3.40.1280.10">
    <property type="match status" value="1"/>
</dbReference>
<comment type="caution">
    <text evidence="8">The sequence shown here is derived from an EMBL/GenBank/DDBJ whole genome shotgun (WGS) entry which is preliminary data.</text>
</comment>
<proteinExistence type="inferred from homology"/>
<dbReference type="InterPro" id="IPR004384">
    <property type="entry name" value="RNA_MeTrfase_TrmJ/LasT"/>
</dbReference>
<dbReference type="AlphaFoldDB" id="A0AAJ1BGS2"/>
<keyword evidence="5" id="KW-0963">Cytoplasm</keyword>
<dbReference type="NCBIfam" id="TIGR00050">
    <property type="entry name" value="rRNA_methyl_1"/>
    <property type="match status" value="1"/>
</dbReference>
<evidence type="ECO:0000256" key="6">
    <source>
        <dbReference type="SAM" id="Coils"/>
    </source>
</evidence>
<dbReference type="SUPFAM" id="SSF75217">
    <property type="entry name" value="alpha/beta knot"/>
    <property type="match status" value="1"/>
</dbReference>
<keyword evidence="3 8" id="KW-0808">Transferase</keyword>
<comment type="subcellular location">
    <subcellularLocation>
        <location evidence="5">Cytoplasm</location>
    </subcellularLocation>
</comment>
<comment type="function">
    <text evidence="5">Catalyzes the formation of 2'O-methylated cytidine (Cm32) or 2'O-methylated uridine (Um32) at position 32 in tRNA.</text>
</comment>
<accession>A0AAJ1BGS2</accession>
<gene>
    <name evidence="5" type="primary">trmJ</name>
    <name evidence="8" type="ORF">MJ923_09105</name>
</gene>
<evidence type="ECO:0000256" key="3">
    <source>
        <dbReference type="ARBA" id="ARBA00022679"/>
    </source>
</evidence>
<comment type="catalytic activity">
    <reaction evidence="5">
        <text>cytidine(32) in tRNA + S-adenosyl-L-methionine = 2'-O-methylcytidine(32) in tRNA + S-adenosyl-L-homocysteine + H(+)</text>
        <dbReference type="Rhea" id="RHEA:42932"/>
        <dbReference type="Rhea" id="RHEA-COMP:10288"/>
        <dbReference type="Rhea" id="RHEA-COMP:10289"/>
        <dbReference type="ChEBI" id="CHEBI:15378"/>
        <dbReference type="ChEBI" id="CHEBI:57856"/>
        <dbReference type="ChEBI" id="CHEBI:59789"/>
        <dbReference type="ChEBI" id="CHEBI:74495"/>
        <dbReference type="ChEBI" id="CHEBI:82748"/>
        <dbReference type="EC" id="2.1.1.200"/>
    </reaction>
</comment>
<evidence type="ECO:0000256" key="2">
    <source>
        <dbReference type="ARBA" id="ARBA00022603"/>
    </source>
</evidence>
<evidence type="ECO:0000313" key="8">
    <source>
        <dbReference type="EMBL" id="MCH4294458.1"/>
    </source>
</evidence>
<feature type="coiled-coil region" evidence="6">
    <location>
        <begin position="164"/>
        <end position="191"/>
    </location>
</feature>
<organism evidence="8 9">
    <name type="scientific">Shewanella zhuhaiensis</name>
    <dbReference type="NCBI Taxonomy" id="2919576"/>
    <lineage>
        <taxon>Bacteria</taxon>
        <taxon>Pseudomonadati</taxon>
        <taxon>Pseudomonadota</taxon>
        <taxon>Gammaproteobacteria</taxon>
        <taxon>Alteromonadales</taxon>
        <taxon>Shewanellaceae</taxon>
        <taxon>Shewanella</taxon>
    </lineage>
</organism>
<dbReference type="PANTHER" id="PTHR42786:SF1">
    <property type="entry name" value="TRNA (CYTIDINE_URIDINE-2'-O-)-METHYLTRANSFERASE TRMJ"/>
    <property type="match status" value="1"/>
</dbReference>
<name>A0AAJ1BGS2_9GAMM</name>
<keyword evidence="4 5" id="KW-0949">S-adenosyl-L-methionine</keyword>
<dbReference type="RefSeq" id="WP_240590793.1">
    <property type="nucleotide sequence ID" value="NZ_JAKUDL010000002.1"/>
</dbReference>
<dbReference type="GO" id="GO:0002128">
    <property type="term" value="P:tRNA nucleoside ribose methylation"/>
    <property type="evidence" value="ECO:0007669"/>
    <property type="project" value="TreeGrafter"/>
</dbReference>
<dbReference type="InterPro" id="IPR029028">
    <property type="entry name" value="Alpha/beta_knot_MTases"/>
</dbReference>
<keyword evidence="2 5" id="KW-0489">Methyltransferase</keyword>
<dbReference type="InterPro" id="IPR029026">
    <property type="entry name" value="tRNA_m1G_MTases_N"/>
</dbReference>
<evidence type="ECO:0000256" key="5">
    <source>
        <dbReference type="RuleBase" id="RU362024"/>
    </source>
</evidence>
<feature type="domain" description="tRNA/rRNA methyltransferase SpoU type" evidence="7">
    <location>
        <begin position="2"/>
        <end position="150"/>
    </location>
</feature>
<evidence type="ECO:0000256" key="1">
    <source>
        <dbReference type="ARBA" id="ARBA00007228"/>
    </source>
</evidence>
<evidence type="ECO:0000259" key="7">
    <source>
        <dbReference type="Pfam" id="PF00588"/>
    </source>
</evidence>